<dbReference type="InParanoid" id="A0A200R0W4"/>
<evidence type="ECO:0000313" key="3">
    <source>
        <dbReference type="Proteomes" id="UP000195402"/>
    </source>
</evidence>
<dbReference type="InterPro" id="IPR043519">
    <property type="entry name" value="NT_sf"/>
</dbReference>
<accession>A0A200R0W4</accession>
<dbReference type="PANTHER" id="PTHR12271">
    <property type="entry name" value="POLY A POLYMERASE CID PAP -RELATED"/>
    <property type="match status" value="1"/>
</dbReference>
<proteinExistence type="predicted"/>
<dbReference type="GO" id="GO:0050265">
    <property type="term" value="F:RNA uridylyltransferase activity"/>
    <property type="evidence" value="ECO:0007669"/>
    <property type="project" value="TreeGrafter"/>
</dbReference>
<dbReference type="Gene3D" id="1.10.1410.10">
    <property type="match status" value="1"/>
</dbReference>
<dbReference type="SUPFAM" id="SSF81301">
    <property type="entry name" value="Nucleotidyltransferase"/>
    <property type="match status" value="1"/>
</dbReference>
<dbReference type="InterPro" id="IPR054708">
    <property type="entry name" value="MTPAP-like_central"/>
</dbReference>
<dbReference type="SUPFAM" id="SSF81631">
    <property type="entry name" value="PAP/OAS1 substrate-binding domain"/>
    <property type="match status" value="1"/>
</dbReference>
<dbReference type="EMBL" id="MVGT01000535">
    <property type="protein sequence ID" value="OVA16374.1"/>
    <property type="molecule type" value="Genomic_DNA"/>
</dbReference>
<dbReference type="PANTHER" id="PTHR12271:SF123">
    <property type="entry name" value="PROTEIN HESO1"/>
    <property type="match status" value="1"/>
</dbReference>
<dbReference type="Proteomes" id="UP000195402">
    <property type="component" value="Unassembled WGS sequence"/>
</dbReference>
<keyword evidence="3" id="KW-1185">Reference proteome</keyword>
<protein>
    <recommendedName>
        <fullName evidence="1">Poly(A) RNA polymerase mitochondrial-like central palm domain-containing protein</fullName>
    </recommendedName>
</protein>
<sequence>MEIGATTKLYGSYKSNLSTRWGDLDISVEVCGDTSLSRKQKIGYLDDLCKTLSTKDEFTTIEVRRRAVVPIINMESRENISIDISISSRSGVLQSFLLFQLTQLDARFTDVVLLLKEWIKVKGITNRYNRKLSSYPLYLMVIFHFQTCEPPIFPPLKDLYKGNLAKDIEASRLDETDFYLQLPQKVAKIRSKITNNSSTVYDLLLTFFEKFSTIGTMGNQFVLCTYTGGWERKTNNHVWDISYPLFVEDPFDRPKNAARTISGEHAKSIQDACIETLRNIKAADDDNIMVASQLVGPELIKELKEKFPRHFVS</sequence>
<feature type="domain" description="Poly(A) RNA polymerase mitochondrial-like central palm" evidence="1">
    <location>
        <begin position="7"/>
        <end position="98"/>
    </location>
</feature>
<comment type="caution">
    <text evidence="2">The sequence shown here is derived from an EMBL/GenBank/DDBJ whole genome shotgun (WGS) entry which is preliminary data.</text>
</comment>
<dbReference type="STRING" id="56857.A0A200R0W4"/>
<evidence type="ECO:0000259" key="1">
    <source>
        <dbReference type="Pfam" id="PF22600"/>
    </source>
</evidence>
<evidence type="ECO:0000313" key="2">
    <source>
        <dbReference type="EMBL" id="OVA16374.1"/>
    </source>
</evidence>
<name>A0A200R0W4_MACCD</name>
<dbReference type="OrthoDB" id="2274644at2759"/>
<dbReference type="Gene3D" id="3.30.460.10">
    <property type="entry name" value="Beta Polymerase, domain 2"/>
    <property type="match status" value="1"/>
</dbReference>
<dbReference type="Pfam" id="PF22600">
    <property type="entry name" value="MTPAP-like_central"/>
    <property type="match status" value="1"/>
</dbReference>
<reference evidence="2 3" key="1">
    <citation type="journal article" date="2017" name="Mol. Plant">
        <title>The Genome of Medicinal Plant Macleaya cordata Provides New Insights into Benzylisoquinoline Alkaloids Metabolism.</title>
        <authorList>
            <person name="Liu X."/>
            <person name="Liu Y."/>
            <person name="Huang P."/>
            <person name="Ma Y."/>
            <person name="Qing Z."/>
            <person name="Tang Q."/>
            <person name="Cao H."/>
            <person name="Cheng P."/>
            <person name="Zheng Y."/>
            <person name="Yuan Z."/>
            <person name="Zhou Y."/>
            <person name="Liu J."/>
            <person name="Tang Z."/>
            <person name="Zhuo Y."/>
            <person name="Zhang Y."/>
            <person name="Yu L."/>
            <person name="Huang J."/>
            <person name="Yang P."/>
            <person name="Peng Q."/>
            <person name="Zhang J."/>
            <person name="Jiang W."/>
            <person name="Zhang Z."/>
            <person name="Lin K."/>
            <person name="Ro D.K."/>
            <person name="Chen X."/>
            <person name="Xiong X."/>
            <person name="Shang Y."/>
            <person name="Huang S."/>
            <person name="Zeng J."/>
        </authorList>
    </citation>
    <scope>NUCLEOTIDE SEQUENCE [LARGE SCALE GENOMIC DNA]</scope>
    <source>
        <strain evidence="3">cv. BLH2017</strain>
        <tissue evidence="2">Root</tissue>
    </source>
</reference>
<gene>
    <name evidence="2" type="ORF">BVC80_7799g3</name>
</gene>
<dbReference type="AlphaFoldDB" id="A0A200R0W4"/>
<organism evidence="2 3">
    <name type="scientific">Macleaya cordata</name>
    <name type="common">Five-seeded plume-poppy</name>
    <name type="synonym">Bocconia cordata</name>
    <dbReference type="NCBI Taxonomy" id="56857"/>
    <lineage>
        <taxon>Eukaryota</taxon>
        <taxon>Viridiplantae</taxon>
        <taxon>Streptophyta</taxon>
        <taxon>Embryophyta</taxon>
        <taxon>Tracheophyta</taxon>
        <taxon>Spermatophyta</taxon>
        <taxon>Magnoliopsida</taxon>
        <taxon>Ranunculales</taxon>
        <taxon>Papaveraceae</taxon>
        <taxon>Papaveroideae</taxon>
        <taxon>Macleaya</taxon>
    </lineage>
</organism>
<dbReference type="GO" id="GO:0031123">
    <property type="term" value="P:RNA 3'-end processing"/>
    <property type="evidence" value="ECO:0007669"/>
    <property type="project" value="TreeGrafter"/>
</dbReference>